<keyword evidence="1" id="KW-0812">Transmembrane</keyword>
<feature type="transmembrane region" description="Helical" evidence="1">
    <location>
        <begin position="36"/>
        <end position="57"/>
    </location>
</feature>
<dbReference type="EMBL" id="BARS01018684">
    <property type="protein sequence ID" value="GAF97149.1"/>
    <property type="molecule type" value="Genomic_DNA"/>
</dbReference>
<sequence>MRRTSIPAGDRIRAAVRGKTEQYDRRFPLRYSKFQIGTLTVVMLVALRLTIGVHFFYEGVWKIRHSD</sequence>
<evidence type="ECO:0000313" key="2">
    <source>
        <dbReference type="EMBL" id="GAF97149.1"/>
    </source>
</evidence>
<gene>
    <name evidence="2" type="ORF">S01H1_30367</name>
</gene>
<organism evidence="2">
    <name type="scientific">marine sediment metagenome</name>
    <dbReference type="NCBI Taxonomy" id="412755"/>
    <lineage>
        <taxon>unclassified sequences</taxon>
        <taxon>metagenomes</taxon>
        <taxon>ecological metagenomes</taxon>
    </lineage>
</organism>
<comment type="caution">
    <text evidence="2">The sequence shown here is derived from an EMBL/GenBank/DDBJ whole genome shotgun (WGS) entry which is preliminary data.</text>
</comment>
<keyword evidence="1" id="KW-0472">Membrane</keyword>
<proteinExistence type="predicted"/>
<evidence type="ECO:0000256" key="1">
    <source>
        <dbReference type="SAM" id="Phobius"/>
    </source>
</evidence>
<feature type="non-terminal residue" evidence="2">
    <location>
        <position position="67"/>
    </location>
</feature>
<protein>
    <submittedName>
        <fullName evidence="2">Uncharacterized protein</fullName>
    </submittedName>
</protein>
<accession>X0TV72</accession>
<keyword evidence="1" id="KW-1133">Transmembrane helix</keyword>
<reference evidence="2" key="1">
    <citation type="journal article" date="2014" name="Front. Microbiol.">
        <title>High frequency of phylogenetically diverse reductive dehalogenase-homologous genes in deep subseafloor sedimentary metagenomes.</title>
        <authorList>
            <person name="Kawai M."/>
            <person name="Futagami T."/>
            <person name="Toyoda A."/>
            <person name="Takaki Y."/>
            <person name="Nishi S."/>
            <person name="Hori S."/>
            <person name="Arai W."/>
            <person name="Tsubouchi T."/>
            <person name="Morono Y."/>
            <person name="Uchiyama I."/>
            <person name="Ito T."/>
            <person name="Fujiyama A."/>
            <person name="Inagaki F."/>
            <person name="Takami H."/>
        </authorList>
    </citation>
    <scope>NUCLEOTIDE SEQUENCE</scope>
    <source>
        <strain evidence="2">Expedition CK06-06</strain>
    </source>
</reference>
<dbReference type="AlphaFoldDB" id="X0TV72"/>
<name>X0TV72_9ZZZZ</name>